<dbReference type="Gene3D" id="1.50.10.20">
    <property type="match status" value="1"/>
</dbReference>
<comment type="caution">
    <text evidence="2">The sequence shown here is derived from an EMBL/GenBank/DDBJ whole genome shotgun (WGS) entry which is preliminary data.</text>
</comment>
<dbReference type="InterPro" id="IPR008930">
    <property type="entry name" value="Terpenoid_cyclase/PrenylTrfase"/>
</dbReference>
<evidence type="ECO:0000313" key="3">
    <source>
        <dbReference type="Proteomes" id="UP001214441"/>
    </source>
</evidence>
<keyword evidence="3" id="KW-1185">Reference proteome</keyword>
<reference evidence="2 3" key="1">
    <citation type="submission" date="2023-05" db="EMBL/GenBank/DDBJ databases">
        <title>Streptantibioticus silvisoli sp. nov., acidotolerant actinomycetes 1 from pine litter.</title>
        <authorList>
            <person name="Swiecimska M."/>
            <person name="Golinska P."/>
            <person name="Sangal V."/>
            <person name="Wachnowicz B."/>
            <person name="Goodfellow M."/>
        </authorList>
    </citation>
    <scope>NUCLEOTIDE SEQUENCE [LARGE SCALE GENOMIC DNA]</scope>
    <source>
        <strain evidence="2 3">DSM 42109</strain>
    </source>
</reference>
<evidence type="ECO:0000256" key="1">
    <source>
        <dbReference type="SAM" id="MobiDB-lite"/>
    </source>
</evidence>
<protein>
    <submittedName>
        <fullName evidence="2">Terpene cyclase/mutase family protein</fullName>
    </submittedName>
</protein>
<name>A0ABT7A7M7_9ACTN</name>
<dbReference type="RefSeq" id="WP_274045505.1">
    <property type="nucleotide sequence ID" value="NZ_JANCPR020000055.1"/>
</dbReference>
<sequence length="560" mass="58890">MITAGLTSDPHPADSPHLDAPSPDALSPDGSSPVSAATPTTPAQRASPAPEPPVSGRLLEARDRLARRVLARVGADGLLDAPCESRVLESALLLRLVIGLTPTDPARDRLTHHLKHALDTAPPDPIQRAVARAVLGEVVTGDAETERALSRFAHFTVDRKRTMFQTLLAHLGAAPWPPVPLDAYEARGQQSWLALEMAALKILAVQGTGRADALTPHDWAALAPALRTGPAWEANNLARLLGLLALSTDPVRHPEVAAAVTRTARELRPDGGLPFITGMDVFATATGGLALTAAGYGAHPAVARMVHGLAAQQHKDGGFGFTRGVRQSDADDTAYTVEFLRAMAPVRHAAVIEAAEDYLTGLANDDGGIPTFARGVDSEAAMTAGAVNALAPSARCREAVEAAARFLTGEAAAAALHERSWSRNVTNAVHRTVLACDSLTSLAPGPVLRERLAALRTRLLAHLLEHRLPDGGWGHEDTGPSDPISTAYATVALARAPGHTAELGAAVDYLADRQRPDGGFDSVPDQAGPRPLLYDAPALADNCVLLAWGHALRRPTTPRR</sequence>
<dbReference type="CDD" id="cd00688">
    <property type="entry name" value="ISOPREN_C2_like"/>
    <property type="match status" value="1"/>
</dbReference>
<proteinExistence type="predicted"/>
<dbReference type="Proteomes" id="UP001214441">
    <property type="component" value="Unassembled WGS sequence"/>
</dbReference>
<feature type="compositionally biased region" description="Polar residues" evidence="1">
    <location>
        <begin position="29"/>
        <end position="44"/>
    </location>
</feature>
<accession>A0ABT7A7M7</accession>
<organism evidence="2 3">
    <name type="scientific">Streptomyces iconiensis</name>
    <dbReference type="NCBI Taxonomy" id="1384038"/>
    <lineage>
        <taxon>Bacteria</taxon>
        <taxon>Bacillati</taxon>
        <taxon>Actinomycetota</taxon>
        <taxon>Actinomycetes</taxon>
        <taxon>Kitasatosporales</taxon>
        <taxon>Streptomycetaceae</taxon>
        <taxon>Streptomyces</taxon>
    </lineage>
</organism>
<feature type="region of interest" description="Disordered" evidence="1">
    <location>
        <begin position="1"/>
        <end position="56"/>
    </location>
</feature>
<dbReference type="SUPFAM" id="SSF48239">
    <property type="entry name" value="Terpenoid cyclases/Protein prenyltransferases"/>
    <property type="match status" value="2"/>
</dbReference>
<gene>
    <name evidence="2" type="ORF">NMN56_036325</name>
</gene>
<evidence type="ECO:0000313" key="2">
    <source>
        <dbReference type="EMBL" id="MDJ1137324.1"/>
    </source>
</evidence>
<dbReference type="EMBL" id="JANCPR020000055">
    <property type="protein sequence ID" value="MDJ1137324.1"/>
    <property type="molecule type" value="Genomic_DNA"/>
</dbReference>